<dbReference type="Proteomes" id="UP000595814">
    <property type="component" value="Chromosome"/>
</dbReference>
<evidence type="ECO:0000313" key="2">
    <source>
        <dbReference type="Proteomes" id="UP000595814"/>
    </source>
</evidence>
<keyword evidence="2" id="KW-1185">Reference proteome</keyword>
<gene>
    <name evidence="1" type="primary">sfsA</name>
    <name evidence="1" type="ORF">JFY71_11135</name>
</gene>
<evidence type="ECO:0000313" key="1">
    <source>
        <dbReference type="EMBL" id="QQK07814.1"/>
    </source>
</evidence>
<name>A0AC61MSK3_9FIRM</name>
<sequence length="229" mass="26507">MYNEIIEGIFIKRVNRFIAEVLIDNKIEKVHVKNTGRCRELFIEGKKCYLEKSNNSNRKTKYSLISIYKNDLLINIDSQIPNKVVYDSIVDKKILSELNPTNVVREKQYKNSRFDIKFHSESLKKDFYLEVKGVTLENKGVAMFPDAPTERGSKHILELIDARKNGYGAIIVFLIQFSNAKLFKPNSPMDPNFSNNLENASKSNVRILAYDSIVTRDNIRINKEIKVQI</sequence>
<dbReference type="EMBL" id="CP066744">
    <property type="protein sequence ID" value="QQK07814.1"/>
    <property type="molecule type" value="Genomic_DNA"/>
</dbReference>
<protein>
    <submittedName>
        <fullName evidence="1">DNA/RNA nuclease SfsA</fullName>
    </submittedName>
</protein>
<organism evidence="1 2">
    <name type="scientific">Miniphocaeibacter halophilus</name>
    <dbReference type="NCBI Taxonomy" id="2931922"/>
    <lineage>
        <taxon>Bacteria</taxon>
        <taxon>Bacillati</taxon>
        <taxon>Bacillota</taxon>
        <taxon>Tissierellia</taxon>
        <taxon>Tissierellales</taxon>
        <taxon>Peptoniphilaceae</taxon>
        <taxon>Miniphocaeibacter</taxon>
    </lineage>
</organism>
<reference evidence="1 2" key="1">
    <citation type="journal article" date="2022" name="Int. J. Syst. Evol. Microbiol.">
        <title>Miniphocaeibacter halophilus sp. nov., an ammonium-tolerant acetate-producing bacterium isolated from a biogas system.</title>
        <authorList>
            <person name="Schnurer A."/>
            <person name="Singh A."/>
            <person name="Bi S."/>
            <person name="Qiao W."/>
            <person name="Westerholm M."/>
        </authorList>
    </citation>
    <scope>NUCLEOTIDE SEQUENCE [LARGE SCALE GENOMIC DNA]</scope>
    <source>
        <strain evidence="1 2">AMB_01</strain>
    </source>
</reference>
<accession>A0AC61MSK3</accession>
<proteinExistence type="predicted"/>